<organism evidence="3 4">
    <name type="scientific">Saprolegnia diclina (strain VS20)</name>
    <dbReference type="NCBI Taxonomy" id="1156394"/>
    <lineage>
        <taxon>Eukaryota</taxon>
        <taxon>Sar</taxon>
        <taxon>Stramenopiles</taxon>
        <taxon>Oomycota</taxon>
        <taxon>Saprolegniomycetes</taxon>
        <taxon>Saprolegniales</taxon>
        <taxon>Saprolegniaceae</taxon>
        <taxon>Saprolegnia</taxon>
    </lineage>
</organism>
<dbReference type="eggNOG" id="ENOG502S8SK">
    <property type="taxonomic scope" value="Eukaryota"/>
</dbReference>
<accession>T0RKD6</accession>
<keyword evidence="2" id="KW-0812">Transmembrane</keyword>
<name>T0RKD6_SAPDV</name>
<reference evidence="3 4" key="1">
    <citation type="submission" date="2012-04" db="EMBL/GenBank/DDBJ databases">
        <title>The Genome Sequence of Saprolegnia declina VS20.</title>
        <authorList>
            <consortium name="The Broad Institute Genome Sequencing Platform"/>
            <person name="Russ C."/>
            <person name="Nusbaum C."/>
            <person name="Tyler B."/>
            <person name="van West P."/>
            <person name="Dieguez-Uribeondo J."/>
            <person name="de Bruijn I."/>
            <person name="Tripathy S."/>
            <person name="Jiang R."/>
            <person name="Young S.K."/>
            <person name="Zeng Q."/>
            <person name="Gargeya S."/>
            <person name="Fitzgerald M."/>
            <person name="Haas B."/>
            <person name="Abouelleil A."/>
            <person name="Alvarado L."/>
            <person name="Arachchi H.M."/>
            <person name="Berlin A."/>
            <person name="Chapman S.B."/>
            <person name="Goldberg J."/>
            <person name="Griggs A."/>
            <person name="Gujja S."/>
            <person name="Hansen M."/>
            <person name="Howarth C."/>
            <person name="Imamovic A."/>
            <person name="Larimer J."/>
            <person name="McCowen C."/>
            <person name="Montmayeur A."/>
            <person name="Murphy C."/>
            <person name="Neiman D."/>
            <person name="Pearson M."/>
            <person name="Priest M."/>
            <person name="Roberts A."/>
            <person name="Saif S."/>
            <person name="Shea T."/>
            <person name="Sisk P."/>
            <person name="Sykes S."/>
            <person name="Wortman J."/>
            <person name="Nusbaum C."/>
            <person name="Birren B."/>
        </authorList>
    </citation>
    <scope>NUCLEOTIDE SEQUENCE [LARGE SCALE GENOMIC DNA]</scope>
    <source>
        <strain evidence="3 4">VS20</strain>
    </source>
</reference>
<dbReference type="InParanoid" id="T0RKD6"/>
<evidence type="ECO:0000313" key="3">
    <source>
        <dbReference type="EMBL" id="EQC30432.1"/>
    </source>
</evidence>
<dbReference type="EMBL" id="JH767176">
    <property type="protein sequence ID" value="EQC30432.1"/>
    <property type="molecule type" value="Genomic_DNA"/>
</dbReference>
<evidence type="ECO:0000256" key="2">
    <source>
        <dbReference type="SAM" id="Phobius"/>
    </source>
</evidence>
<feature type="transmembrane region" description="Helical" evidence="2">
    <location>
        <begin position="112"/>
        <end position="132"/>
    </location>
</feature>
<keyword evidence="2" id="KW-0472">Membrane</keyword>
<sequence length="230" mass="25014">MSVTEPATAAEPQKPTTPVPSPKADAPTEYVPVTEYAPVADAVLVQPTVAMNVVVVDAGLDANGLVVGRWKADICACFSDMIPNCCMAYWCPCISLAQTLHRVGLFTYTNTLLVFATMYLAQVLTWVLAVSIGRTCVAYSSWSYDYEICSGYNAWIYIMWVVSVLVVVALMYVRTRVRAIFAIPGNVCEDCLCSFFCSCCTIAQLATHTDSYTPNACNFGPKDTLAGYVV</sequence>
<dbReference type="RefSeq" id="XP_008616285.1">
    <property type="nucleotide sequence ID" value="XM_008618063.1"/>
</dbReference>
<dbReference type="VEuPathDB" id="FungiDB:SDRG_12006"/>
<keyword evidence="4" id="KW-1185">Reference proteome</keyword>
<dbReference type="GeneID" id="19952733"/>
<dbReference type="NCBIfam" id="TIGR01571">
    <property type="entry name" value="A_thal_Cys_rich"/>
    <property type="match status" value="1"/>
</dbReference>
<keyword evidence="2" id="KW-1133">Transmembrane helix</keyword>
<protein>
    <recommendedName>
        <fullName evidence="5">PLAC8 family protein</fullName>
    </recommendedName>
</protein>
<evidence type="ECO:0000313" key="4">
    <source>
        <dbReference type="Proteomes" id="UP000030762"/>
    </source>
</evidence>
<dbReference type="Proteomes" id="UP000030762">
    <property type="component" value="Unassembled WGS sequence"/>
</dbReference>
<dbReference type="OrthoDB" id="73702at2759"/>
<proteinExistence type="predicted"/>
<dbReference type="Pfam" id="PF04749">
    <property type="entry name" value="PLAC8"/>
    <property type="match status" value="1"/>
</dbReference>
<gene>
    <name evidence="3" type="ORF">SDRG_12006</name>
</gene>
<dbReference type="InterPro" id="IPR006461">
    <property type="entry name" value="PLAC_motif_containing"/>
</dbReference>
<dbReference type="OMA" id="GVMVGAW"/>
<evidence type="ECO:0000256" key="1">
    <source>
        <dbReference type="SAM" id="MobiDB-lite"/>
    </source>
</evidence>
<feature type="region of interest" description="Disordered" evidence="1">
    <location>
        <begin position="1"/>
        <end position="26"/>
    </location>
</feature>
<dbReference type="PANTHER" id="PTHR15907">
    <property type="entry name" value="DUF614 FAMILY PROTEIN-RELATED"/>
    <property type="match status" value="1"/>
</dbReference>
<feature type="transmembrane region" description="Helical" evidence="2">
    <location>
        <begin position="152"/>
        <end position="173"/>
    </location>
</feature>
<dbReference type="STRING" id="1156394.T0RKD6"/>
<dbReference type="AlphaFoldDB" id="T0RKD6"/>
<evidence type="ECO:0008006" key="5">
    <source>
        <dbReference type="Google" id="ProtNLM"/>
    </source>
</evidence>